<evidence type="ECO:0000313" key="2">
    <source>
        <dbReference type="EMBL" id="RVW86591.1"/>
    </source>
</evidence>
<sequence>MASTTSQNHKLTWFLIYFVSVSFIPISFCTMKWSPQHAMKAYLHTLQLSKIQYGQDCTLGTTKLIQPQCMEFLSALARQIKLKSLEIVSNYDVNPRGSVVVVTNLVRKGNGAGLVKLLERREELNV</sequence>
<protein>
    <submittedName>
        <fullName evidence="2">Uncharacterized protein</fullName>
    </submittedName>
</protein>
<gene>
    <name evidence="2" type="ORF">CK203_045672</name>
</gene>
<reference evidence="2 3" key="1">
    <citation type="journal article" date="2018" name="PLoS Genet.">
        <title>Population sequencing reveals clonal diversity and ancestral inbreeding in the grapevine cultivar Chardonnay.</title>
        <authorList>
            <person name="Roach M.J."/>
            <person name="Johnson D.L."/>
            <person name="Bohlmann J."/>
            <person name="van Vuuren H.J."/>
            <person name="Jones S.J."/>
            <person name="Pretorius I.S."/>
            <person name="Schmidt S.A."/>
            <person name="Borneman A.R."/>
        </authorList>
    </citation>
    <scope>NUCLEOTIDE SEQUENCE [LARGE SCALE GENOMIC DNA]</scope>
    <source>
        <strain evidence="3">cv. Chardonnay</strain>
        <tissue evidence="2">Leaf</tissue>
    </source>
</reference>
<organism evidence="2 3">
    <name type="scientific">Vitis vinifera</name>
    <name type="common">Grape</name>
    <dbReference type="NCBI Taxonomy" id="29760"/>
    <lineage>
        <taxon>Eukaryota</taxon>
        <taxon>Viridiplantae</taxon>
        <taxon>Streptophyta</taxon>
        <taxon>Embryophyta</taxon>
        <taxon>Tracheophyta</taxon>
        <taxon>Spermatophyta</taxon>
        <taxon>Magnoliopsida</taxon>
        <taxon>eudicotyledons</taxon>
        <taxon>Gunneridae</taxon>
        <taxon>Pentapetalae</taxon>
        <taxon>rosids</taxon>
        <taxon>Vitales</taxon>
        <taxon>Vitaceae</taxon>
        <taxon>Viteae</taxon>
        <taxon>Vitis</taxon>
    </lineage>
</organism>
<dbReference type="AlphaFoldDB" id="A0A438HQ61"/>
<accession>A0A438HQ61</accession>
<comment type="caution">
    <text evidence="2">The sequence shown here is derived from an EMBL/GenBank/DDBJ whole genome shotgun (WGS) entry which is preliminary data.</text>
</comment>
<feature type="transmembrane region" description="Helical" evidence="1">
    <location>
        <begin position="12"/>
        <end position="31"/>
    </location>
</feature>
<evidence type="ECO:0000256" key="1">
    <source>
        <dbReference type="SAM" id="Phobius"/>
    </source>
</evidence>
<dbReference type="EMBL" id="QGNW01000192">
    <property type="protein sequence ID" value="RVW86591.1"/>
    <property type="molecule type" value="Genomic_DNA"/>
</dbReference>
<keyword evidence="1" id="KW-0472">Membrane</keyword>
<name>A0A438HQ61_VITVI</name>
<keyword evidence="1" id="KW-1133">Transmembrane helix</keyword>
<proteinExistence type="predicted"/>
<evidence type="ECO:0000313" key="3">
    <source>
        <dbReference type="Proteomes" id="UP000288805"/>
    </source>
</evidence>
<dbReference type="Proteomes" id="UP000288805">
    <property type="component" value="Unassembled WGS sequence"/>
</dbReference>
<keyword evidence="1" id="KW-0812">Transmembrane</keyword>